<evidence type="ECO:0000313" key="1">
    <source>
        <dbReference type="EMBL" id="CAH3172970.1"/>
    </source>
</evidence>
<keyword evidence="2" id="KW-1185">Reference proteome</keyword>
<dbReference type="Proteomes" id="UP001159405">
    <property type="component" value="Unassembled WGS sequence"/>
</dbReference>
<reference evidence="1 2" key="1">
    <citation type="submission" date="2022-05" db="EMBL/GenBank/DDBJ databases">
        <authorList>
            <consortium name="Genoscope - CEA"/>
            <person name="William W."/>
        </authorList>
    </citation>
    <scope>NUCLEOTIDE SEQUENCE [LARGE SCALE GENOMIC DNA]</scope>
</reference>
<feature type="non-terminal residue" evidence="1">
    <location>
        <position position="1"/>
    </location>
</feature>
<dbReference type="EMBL" id="CALNXK010000177">
    <property type="protein sequence ID" value="CAH3172970.1"/>
    <property type="molecule type" value="Genomic_DNA"/>
</dbReference>
<organism evidence="1 2">
    <name type="scientific">Porites lobata</name>
    <dbReference type="NCBI Taxonomy" id="104759"/>
    <lineage>
        <taxon>Eukaryota</taxon>
        <taxon>Metazoa</taxon>
        <taxon>Cnidaria</taxon>
        <taxon>Anthozoa</taxon>
        <taxon>Hexacorallia</taxon>
        <taxon>Scleractinia</taxon>
        <taxon>Fungiina</taxon>
        <taxon>Poritidae</taxon>
        <taxon>Porites</taxon>
    </lineage>
</organism>
<evidence type="ECO:0000313" key="2">
    <source>
        <dbReference type="Proteomes" id="UP001159405"/>
    </source>
</evidence>
<feature type="non-terminal residue" evidence="1">
    <location>
        <position position="60"/>
    </location>
</feature>
<proteinExistence type="predicted"/>
<sequence length="60" mass="6719">RVKTYLRSTIRAERSSGLALLHAFFTTSKTLVMYRCKLASVYQQHSGCRLKAGKCLGTPL</sequence>
<protein>
    <submittedName>
        <fullName evidence="1">Uncharacterized protein</fullName>
    </submittedName>
</protein>
<name>A0ABN8R6K5_9CNID</name>
<comment type="caution">
    <text evidence="1">The sequence shown here is derived from an EMBL/GenBank/DDBJ whole genome shotgun (WGS) entry which is preliminary data.</text>
</comment>
<accession>A0ABN8R6K5</accession>
<gene>
    <name evidence="1" type="ORF">PLOB_00013452</name>
</gene>